<proteinExistence type="predicted"/>
<dbReference type="AlphaFoldDB" id="A0A1X0VFY5"/>
<comment type="caution">
    <text evidence="2">The sequence shown here is derived from an EMBL/GenBank/DDBJ whole genome shotgun (WGS) entry which is preliminary data.</text>
</comment>
<dbReference type="RefSeq" id="WP_004912245.1">
    <property type="nucleotide sequence ID" value="NZ_MPLS01000002.1"/>
</dbReference>
<keyword evidence="1" id="KW-0812">Transmembrane</keyword>
<evidence type="ECO:0000256" key="1">
    <source>
        <dbReference type="SAM" id="Phobius"/>
    </source>
</evidence>
<accession>A0A1X0VFY5</accession>
<feature type="transmembrane region" description="Helical" evidence="1">
    <location>
        <begin position="89"/>
        <end position="107"/>
    </location>
</feature>
<dbReference type="eggNOG" id="ENOG50308H5">
    <property type="taxonomic scope" value="Bacteria"/>
</dbReference>
<keyword evidence="1" id="KW-1133">Transmembrane helix</keyword>
<organism evidence="2 3">
    <name type="scientific">Leuconostoc pseudomesenteroides</name>
    <dbReference type="NCBI Taxonomy" id="33968"/>
    <lineage>
        <taxon>Bacteria</taxon>
        <taxon>Bacillati</taxon>
        <taxon>Bacillota</taxon>
        <taxon>Bacilli</taxon>
        <taxon>Lactobacillales</taxon>
        <taxon>Lactobacillaceae</taxon>
        <taxon>Leuconostoc</taxon>
    </lineage>
</organism>
<name>A0A1X0VFY5_LEUPS</name>
<feature type="transmembrane region" description="Helical" evidence="1">
    <location>
        <begin position="38"/>
        <end position="55"/>
    </location>
</feature>
<dbReference type="Proteomes" id="UP000192288">
    <property type="component" value="Unassembled WGS sequence"/>
</dbReference>
<gene>
    <name evidence="2" type="ORF">BMR96_01250</name>
</gene>
<evidence type="ECO:0000313" key="2">
    <source>
        <dbReference type="EMBL" id="ORI98662.1"/>
    </source>
</evidence>
<evidence type="ECO:0000313" key="3">
    <source>
        <dbReference type="Proteomes" id="UP000192288"/>
    </source>
</evidence>
<reference evidence="2 3" key="1">
    <citation type="journal article" date="2017" name="Front. Microbiol.">
        <title>Genomic Characterization of Dairy Associated Leuconostoc Species and Diversity of Leuconostocs in Undefined Mixed Mesophilic Starter Cultures.</title>
        <authorList>
            <person name="Frantzen C.A."/>
            <person name="Kot W."/>
            <person name="Pedersen T.B."/>
            <person name="Ardo Y.M."/>
            <person name="Broadbent J.R."/>
            <person name="Neve H."/>
            <person name="Hansen L.H."/>
            <person name="Dal Bello F."/>
            <person name="Ostlie H.M."/>
            <person name="Kleppen H.P."/>
            <person name="Vogensen F.K."/>
            <person name="Holo H."/>
        </authorList>
    </citation>
    <scope>NUCLEOTIDE SEQUENCE [LARGE SCALE GENOMIC DNA]</scope>
    <source>
        <strain evidence="2 3">LMGCF08</strain>
    </source>
</reference>
<dbReference type="STRING" id="33968.BMS77_02785"/>
<sequence>MMEKFIKYYGYQWLAAFALGILLPFLGRITNMSGLHKVIFFYMLLNSIYTLYLGYQVRKRGYSPLVLLFLPVLFTVISTLLLDLVSHEYGFYFGLMYIVLSLFTFFGDTRDDPDENQIPVEAGFHNLSDSTEDDIQLPVDGGFKS</sequence>
<dbReference type="EMBL" id="MPLS01000002">
    <property type="protein sequence ID" value="ORI98662.1"/>
    <property type="molecule type" value="Genomic_DNA"/>
</dbReference>
<feature type="transmembrane region" description="Helical" evidence="1">
    <location>
        <begin position="61"/>
        <end position="82"/>
    </location>
</feature>
<protein>
    <submittedName>
        <fullName evidence="2">Uncharacterized protein</fullName>
    </submittedName>
</protein>
<keyword evidence="1" id="KW-0472">Membrane</keyword>
<feature type="transmembrane region" description="Helical" evidence="1">
    <location>
        <begin position="6"/>
        <end position="26"/>
    </location>
</feature>